<keyword evidence="6 13" id="KW-1133">Transmembrane helix</keyword>
<evidence type="ECO:0000256" key="1">
    <source>
        <dbReference type="ARBA" id="ARBA00004141"/>
    </source>
</evidence>
<reference evidence="14 15" key="1">
    <citation type="journal article" date="2016" name="Environ. Microbiol.">
        <title>Genomic resolution of a cold subsurface aquifer community provides metabolic insights for novel microbes adapted to high CO concentrations.</title>
        <authorList>
            <person name="Probst A.J."/>
            <person name="Castelle C.J."/>
            <person name="Singh A."/>
            <person name="Brown C.T."/>
            <person name="Anantharaman K."/>
            <person name="Sharon I."/>
            <person name="Hug L.A."/>
            <person name="Burstein D."/>
            <person name="Emerson J.B."/>
            <person name="Thomas B.C."/>
            <person name="Banfield J.F."/>
        </authorList>
    </citation>
    <scope>NUCLEOTIDE SEQUENCE [LARGE SCALE GENOMIC DNA]</scope>
    <source>
        <strain evidence="14">CG2_30_40_21</strain>
    </source>
</reference>
<evidence type="ECO:0000256" key="13">
    <source>
        <dbReference type="SAM" id="Phobius"/>
    </source>
</evidence>
<evidence type="ECO:0000256" key="3">
    <source>
        <dbReference type="ARBA" id="ARBA00022516"/>
    </source>
</evidence>
<dbReference type="InterPro" id="IPR004570">
    <property type="entry name" value="Phosphatidylglycerol_P_synth"/>
</dbReference>
<evidence type="ECO:0000256" key="6">
    <source>
        <dbReference type="ARBA" id="ARBA00022989"/>
    </source>
</evidence>
<dbReference type="STRING" id="1817895.AUJ95_06020"/>
<feature type="transmembrane region" description="Helical" evidence="13">
    <location>
        <begin position="128"/>
        <end position="149"/>
    </location>
</feature>
<dbReference type="GO" id="GO:0046474">
    <property type="term" value="P:glycerophospholipid biosynthetic process"/>
    <property type="evidence" value="ECO:0007669"/>
    <property type="project" value="TreeGrafter"/>
</dbReference>
<evidence type="ECO:0000256" key="12">
    <source>
        <dbReference type="RuleBase" id="RU003750"/>
    </source>
</evidence>
<dbReference type="PANTHER" id="PTHR14269">
    <property type="entry name" value="CDP-DIACYLGLYCEROL--GLYCEROL-3-PHOSPHATE 3-PHOSPHATIDYLTRANSFERASE-RELATED"/>
    <property type="match status" value="1"/>
</dbReference>
<dbReference type="Gene3D" id="1.20.120.1760">
    <property type="match status" value="1"/>
</dbReference>
<gene>
    <name evidence="14" type="ORF">AUJ95_06020</name>
</gene>
<name>A0A1J5E2Z9_9BACT</name>
<evidence type="ECO:0000313" key="14">
    <source>
        <dbReference type="EMBL" id="OIP38994.1"/>
    </source>
</evidence>
<keyword evidence="3" id="KW-0444">Lipid biosynthesis</keyword>
<dbReference type="GO" id="GO:0008444">
    <property type="term" value="F:CDP-diacylglycerol-glycerol-3-phosphate 3-phosphatidyltransferase activity"/>
    <property type="evidence" value="ECO:0007669"/>
    <property type="project" value="UniProtKB-UniRule"/>
</dbReference>
<feature type="transmembrane region" description="Helical" evidence="13">
    <location>
        <begin position="72"/>
        <end position="98"/>
    </location>
</feature>
<dbReference type="Pfam" id="PF01066">
    <property type="entry name" value="CDP-OH_P_transf"/>
    <property type="match status" value="1"/>
</dbReference>
<proteinExistence type="inferred from homology"/>
<evidence type="ECO:0000256" key="10">
    <source>
        <dbReference type="ARBA" id="ARBA00023264"/>
    </source>
</evidence>
<dbReference type="InterPro" id="IPR048254">
    <property type="entry name" value="CDP_ALCOHOL_P_TRANSF_CS"/>
</dbReference>
<feature type="transmembrane region" description="Helical" evidence="13">
    <location>
        <begin position="12"/>
        <end position="42"/>
    </location>
</feature>
<dbReference type="PIRSF" id="PIRSF000847">
    <property type="entry name" value="Phos_ph_gly_syn"/>
    <property type="match status" value="1"/>
</dbReference>
<keyword evidence="8 13" id="KW-0472">Membrane</keyword>
<evidence type="ECO:0000256" key="7">
    <source>
        <dbReference type="ARBA" id="ARBA00023098"/>
    </source>
</evidence>
<keyword evidence="7" id="KW-0443">Lipid metabolism</keyword>
<accession>A0A1J5E2Z9</accession>
<comment type="similarity">
    <text evidence="2 12">Belongs to the CDP-alcohol phosphatidyltransferase class-I family.</text>
</comment>
<sequence length="189" mass="20795">MNLANKLTLARVLMVPVFIGFLILNNTFGYICSLLIFILAAITDWYDGKVARDKNMVSTMGKFADPLADKMLVSAAFISFVAIPVLHIPAWIVVLIICRDFAVNGLRLVAVSVGVVIHASGGGKIKTVFQMSTIITILLLLCLKGYIGYLSDWLRLIMEWLPLPLMLIVAGITTITGIEYLMKHKGVLK</sequence>
<keyword evidence="5 13" id="KW-0812">Transmembrane</keyword>
<dbReference type="AlphaFoldDB" id="A0A1J5E2Z9"/>
<evidence type="ECO:0000256" key="4">
    <source>
        <dbReference type="ARBA" id="ARBA00022679"/>
    </source>
</evidence>
<dbReference type="GO" id="GO:0016020">
    <property type="term" value="C:membrane"/>
    <property type="evidence" value="ECO:0007669"/>
    <property type="project" value="UniProtKB-SubCell"/>
</dbReference>
<evidence type="ECO:0000256" key="9">
    <source>
        <dbReference type="ARBA" id="ARBA00023209"/>
    </source>
</evidence>
<evidence type="ECO:0000256" key="8">
    <source>
        <dbReference type="ARBA" id="ARBA00023136"/>
    </source>
</evidence>
<dbReference type="InterPro" id="IPR000462">
    <property type="entry name" value="CDP-OH_P_trans"/>
</dbReference>
<dbReference type="EC" id="2.7.8.5" evidence="11"/>
<dbReference type="InterPro" id="IPR043130">
    <property type="entry name" value="CDP-OH_PTrfase_TM_dom"/>
</dbReference>
<dbReference type="Proteomes" id="UP000183085">
    <property type="component" value="Unassembled WGS sequence"/>
</dbReference>
<dbReference type="EMBL" id="MNYI01000164">
    <property type="protein sequence ID" value="OIP38994.1"/>
    <property type="molecule type" value="Genomic_DNA"/>
</dbReference>
<dbReference type="PROSITE" id="PS00379">
    <property type="entry name" value="CDP_ALCOHOL_P_TRANSF"/>
    <property type="match status" value="1"/>
</dbReference>
<evidence type="ECO:0000256" key="11">
    <source>
        <dbReference type="NCBIfam" id="TIGR00560"/>
    </source>
</evidence>
<dbReference type="InterPro" id="IPR050324">
    <property type="entry name" value="CDP-alcohol_PTase-I"/>
</dbReference>
<feature type="transmembrane region" description="Helical" evidence="13">
    <location>
        <begin position="161"/>
        <end position="182"/>
    </location>
</feature>
<keyword evidence="10" id="KW-1208">Phospholipid metabolism</keyword>
<dbReference type="PANTHER" id="PTHR14269:SF62">
    <property type="entry name" value="CDP-DIACYLGLYCEROL--GLYCEROL-3-PHOSPHATE 3-PHOSPHATIDYLTRANSFERASE 1, CHLOROPLASTIC"/>
    <property type="match status" value="1"/>
</dbReference>
<evidence type="ECO:0000256" key="5">
    <source>
        <dbReference type="ARBA" id="ARBA00022692"/>
    </source>
</evidence>
<comment type="subcellular location">
    <subcellularLocation>
        <location evidence="1">Membrane</location>
        <topology evidence="1">Multi-pass membrane protein</topology>
    </subcellularLocation>
</comment>
<organism evidence="14 15">
    <name type="scientific">Candidatus Desantisbacteria bacterium CG2_30_40_21</name>
    <dbReference type="NCBI Taxonomy" id="1817895"/>
    <lineage>
        <taxon>Bacteria</taxon>
        <taxon>Candidatus Desantisiibacteriota</taxon>
    </lineage>
</organism>
<protein>
    <recommendedName>
        <fullName evidence="11">CDP-diacylglycerol--glycerol-3-phosphate 3-phosphatidyltransferase</fullName>
        <ecNumber evidence="11">2.7.8.5</ecNumber>
    </recommendedName>
</protein>
<evidence type="ECO:0000256" key="2">
    <source>
        <dbReference type="ARBA" id="ARBA00010441"/>
    </source>
</evidence>
<keyword evidence="9" id="KW-0594">Phospholipid biosynthesis</keyword>
<comment type="caution">
    <text evidence="14">The sequence shown here is derived from an EMBL/GenBank/DDBJ whole genome shotgun (WGS) entry which is preliminary data.</text>
</comment>
<keyword evidence="4 12" id="KW-0808">Transferase</keyword>
<dbReference type="NCBIfam" id="TIGR00560">
    <property type="entry name" value="pgsA"/>
    <property type="match status" value="1"/>
</dbReference>
<evidence type="ECO:0000313" key="15">
    <source>
        <dbReference type="Proteomes" id="UP000183085"/>
    </source>
</evidence>